<dbReference type="InterPro" id="IPR000290">
    <property type="entry name" value="Colicin_pyocin"/>
</dbReference>
<dbReference type="CDD" id="cd16363">
    <property type="entry name" value="Col_Im_like"/>
    <property type="match status" value="1"/>
</dbReference>
<keyword evidence="4" id="KW-0540">Nuclease</keyword>
<evidence type="ECO:0000256" key="8">
    <source>
        <dbReference type="ARBA" id="ARBA00023025"/>
    </source>
</evidence>
<dbReference type="Pfam" id="PF01320">
    <property type="entry name" value="Colicin_Pyocin"/>
    <property type="match status" value="1"/>
</dbReference>
<dbReference type="InterPro" id="IPR036302">
    <property type="entry name" value="Pyosin/cloacin_T_dom_sf"/>
</dbReference>
<comment type="similarity">
    <text evidence="1">Belongs to the colicin/pyosin nuclease family.</text>
</comment>
<dbReference type="Proteomes" id="UP000337909">
    <property type="component" value="Unassembled WGS sequence"/>
</dbReference>
<evidence type="ECO:0000256" key="3">
    <source>
        <dbReference type="ARBA" id="ARBA00022529"/>
    </source>
</evidence>
<keyword evidence="8" id="KW-0079">Bacteriocin immunity</keyword>
<keyword evidence="5" id="KW-0255">Endonuclease</keyword>
<evidence type="ECO:0000313" key="11">
    <source>
        <dbReference type="EMBL" id="VVN77358.1"/>
    </source>
</evidence>
<protein>
    <recommendedName>
        <fullName evidence="10">Pyosin/cloacin translocation domain-containing protein</fullName>
    </recommendedName>
</protein>
<dbReference type="SUPFAM" id="SSF54060">
    <property type="entry name" value="His-Me finger endonucleases"/>
    <property type="match status" value="1"/>
</dbReference>
<name>A0A5E7ADP5_PSEFL</name>
<dbReference type="EMBL" id="CABVHQ010000005">
    <property type="protein sequence ID" value="VVN77358.1"/>
    <property type="molecule type" value="Genomic_DNA"/>
</dbReference>
<feature type="domain" description="Pyosin/cloacin translocation" evidence="10">
    <location>
        <begin position="356"/>
        <end position="499"/>
    </location>
</feature>
<dbReference type="Pfam" id="PF21431">
    <property type="entry name" value="Col-Pyo_DNase"/>
    <property type="match status" value="1"/>
</dbReference>
<comment type="similarity">
    <text evidence="2">Belongs to the colicins ColE2/ColE8/ColE9 and pyocins S1/S2 family.</text>
</comment>
<dbReference type="OrthoDB" id="2067488at2"/>
<dbReference type="GO" id="GO:0031640">
    <property type="term" value="P:killing of cells of another organism"/>
    <property type="evidence" value="ECO:0007669"/>
    <property type="project" value="UniProtKB-KW"/>
</dbReference>
<evidence type="ECO:0000256" key="7">
    <source>
        <dbReference type="ARBA" id="ARBA00023022"/>
    </source>
</evidence>
<dbReference type="GO" id="GO:0016787">
    <property type="term" value="F:hydrolase activity"/>
    <property type="evidence" value="ECO:0007669"/>
    <property type="project" value="UniProtKB-KW"/>
</dbReference>
<sequence length="619" mass="69013">MELKENLQDYTEPEFLNFVDKIWAVDVHKQNHDRLVNHFDRIVGHPKGADLLFYPDDRSFNNHSAYGVVYSVKNWHARRGTAAFKGGTVPGPVPARPAVLSARERVLKSSNENLEKVQKLAADISFAEQTVESAFAHFDQLLGAWGKIPTSGIDELERKISSLEAAQQDASIAVRKFEFLQMTIQFARDDAQRSLGNSFLDAPLQQTVFQNMTRSHDQYIARLPVIAQRHRELQSRVEAVLVSAEEQLVRMRSQAGTGPTRTSSSVFAPAAVANAWPYVLLNGASPLEGSQFVDLQKSIRSAVAEFTWLITTGTEEHKGQYAAVLRFDFISRVADQRFGLSVPLSELLQIEGQDWQAVAAAKAEVDMAFRMSTGTVAAKPGTKFRHLKEIQELAQVYITPTNGSALTSKVRVRVATWDEPLNRYSFTADGVAPTTVSWTPPIDLENTPPVERNLPNRMGFIESPPLPLLETFVAIEEVQFDDYIVVFPSNSGLDPVYVMFKDRRDYPGVVSGNGQPVADDWLAKASTDDGAPIPSRIAEQLRGRIFKRFEAFITAFWKTVSATPELNAQFNVTNQGLMASGLPPLNEQQEGERILLISHKLDFTEGGEVYDMDNLIIWC</sequence>
<evidence type="ECO:0000256" key="6">
    <source>
        <dbReference type="ARBA" id="ARBA00022801"/>
    </source>
</evidence>
<keyword evidence="6" id="KW-0378">Hydrolase</keyword>
<dbReference type="Gene3D" id="3.90.540.10">
    <property type="entry name" value="Colicin/pyocin, DNase domain"/>
    <property type="match status" value="1"/>
</dbReference>
<keyword evidence="7" id="KW-0044">Antibiotic</keyword>
<evidence type="ECO:0000256" key="1">
    <source>
        <dbReference type="ARBA" id="ARBA00006811"/>
    </source>
</evidence>
<evidence type="ECO:0000259" key="10">
    <source>
        <dbReference type="Pfam" id="PF06958"/>
    </source>
</evidence>
<evidence type="ECO:0000313" key="12">
    <source>
        <dbReference type="Proteomes" id="UP000337909"/>
    </source>
</evidence>
<dbReference type="GO" id="GO:0030153">
    <property type="term" value="P:bacteriocin immunity"/>
    <property type="evidence" value="ECO:0007669"/>
    <property type="project" value="UniProtKB-KW"/>
</dbReference>
<reference evidence="11 12" key="1">
    <citation type="submission" date="2019-09" db="EMBL/GenBank/DDBJ databases">
        <authorList>
            <person name="Chandra G."/>
            <person name="Truman W A."/>
        </authorList>
    </citation>
    <scope>NUCLEOTIDE SEQUENCE [LARGE SCALE GENOMIC DNA]</scope>
    <source>
        <strain evidence="11">PS691</strain>
    </source>
</reference>
<keyword evidence="3" id="KW-0929">Antimicrobial</keyword>
<dbReference type="PRINTS" id="PR01299">
    <property type="entry name" value="PYOCIN"/>
</dbReference>
<evidence type="ECO:0000256" key="4">
    <source>
        <dbReference type="ARBA" id="ARBA00022722"/>
    </source>
</evidence>
<dbReference type="InterPro" id="IPR037146">
    <property type="entry name" value="Colicin/pyocin_DNase_dom_sf"/>
</dbReference>
<keyword evidence="9" id="KW-0078">Bacteriocin</keyword>
<dbReference type="GO" id="GO:0004519">
    <property type="term" value="F:endonuclease activity"/>
    <property type="evidence" value="ECO:0007669"/>
    <property type="project" value="UniProtKB-KW"/>
</dbReference>
<dbReference type="GO" id="GO:0042742">
    <property type="term" value="P:defense response to bacterium"/>
    <property type="evidence" value="ECO:0007669"/>
    <property type="project" value="UniProtKB-KW"/>
</dbReference>
<dbReference type="InterPro" id="IPR035900">
    <property type="entry name" value="Colicin_E_sf"/>
</dbReference>
<evidence type="ECO:0000256" key="5">
    <source>
        <dbReference type="ARBA" id="ARBA00022759"/>
    </source>
</evidence>
<accession>A0A5E7ADP5</accession>
<dbReference type="Gene3D" id="1.10.1200.20">
    <property type="entry name" value="Colicin E immunity protein"/>
    <property type="match status" value="1"/>
</dbReference>
<evidence type="ECO:0000256" key="2">
    <source>
        <dbReference type="ARBA" id="ARBA00009346"/>
    </source>
</evidence>
<dbReference type="InterPro" id="IPR016128">
    <property type="entry name" value="Pyosin/cloacin_T_dom"/>
</dbReference>
<dbReference type="InterPro" id="IPR044925">
    <property type="entry name" value="His-Me_finger_sf"/>
</dbReference>
<organism evidence="11 12">
    <name type="scientific">Pseudomonas fluorescens</name>
    <dbReference type="NCBI Taxonomy" id="294"/>
    <lineage>
        <taxon>Bacteria</taxon>
        <taxon>Pseudomonadati</taxon>
        <taxon>Pseudomonadota</taxon>
        <taxon>Gammaproteobacteria</taxon>
        <taxon>Pseudomonadales</taxon>
        <taxon>Pseudomonadaceae</taxon>
        <taxon>Pseudomonas</taxon>
    </lineage>
</organism>
<gene>
    <name evidence="11" type="ORF">PS691_00813</name>
</gene>
<evidence type="ECO:0000256" key="9">
    <source>
        <dbReference type="ARBA" id="ARBA00023048"/>
    </source>
</evidence>
<dbReference type="GO" id="GO:0015643">
    <property type="term" value="F:toxic substance binding"/>
    <property type="evidence" value="ECO:0007669"/>
    <property type="project" value="InterPro"/>
</dbReference>
<dbReference type="SUPFAM" id="SSF47345">
    <property type="entry name" value="Colicin E immunity proteins"/>
    <property type="match status" value="1"/>
</dbReference>
<dbReference type="RefSeq" id="WP_150640920.1">
    <property type="nucleotide sequence ID" value="NZ_CABVHQ010000005.1"/>
</dbReference>
<proteinExistence type="inferred from homology"/>
<dbReference type="AlphaFoldDB" id="A0A5E7ADP5"/>
<dbReference type="Pfam" id="PF06958">
    <property type="entry name" value="Pyocin_S"/>
    <property type="match status" value="1"/>
</dbReference>
<dbReference type="SUPFAM" id="SSF69369">
    <property type="entry name" value="Cloacin translocation domain"/>
    <property type="match status" value="1"/>
</dbReference>